<feature type="region of interest" description="Disordered" evidence="1">
    <location>
        <begin position="1"/>
        <end position="53"/>
    </location>
</feature>
<feature type="compositionally biased region" description="Low complexity" evidence="1">
    <location>
        <begin position="18"/>
        <end position="34"/>
    </location>
</feature>
<dbReference type="AlphaFoldDB" id="A0A6G9YML2"/>
<dbReference type="RefSeq" id="WP_342760394.1">
    <property type="nucleotide sequence ID" value="NZ_CP046172.1"/>
</dbReference>
<keyword evidence="2" id="KW-0472">Membrane</keyword>
<feature type="transmembrane region" description="Helical" evidence="2">
    <location>
        <begin position="93"/>
        <end position="113"/>
    </location>
</feature>
<protein>
    <submittedName>
        <fullName evidence="3">Uncharacterized protein</fullName>
    </submittedName>
</protein>
<proteinExistence type="predicted"/>
<keyword evidence="2" id="KW-0812">Transmembrane</keyword>
<evidence type="ECO:0000313" key="3">
    <source>
        <dbReference type="EMBL" id="QIS14432.1"/>
    </source>
</evidence>
<dbReference type="Proteomes" id="UP000503540">
    <property type="component" value="Chromosome"/>
</dbReference>
<evidence type="ECO:0000313" key="4">
    <source>
        <dbReference type="Proteomes" id="UP000503540"/>
    </source>
</evidence>
<sequence length="131" mass="13748">MFPGPVQPTDPLGHHTDPLASSEPVSPEPLSSDPAARRRPRAEFPDRFRTNRNRAGELIEDGRNWPGIILIFLGVVAAALTLTAAGYGFAGWAVIAAIVAAVCLIGGAAIVLAEHRRVKAKSGDLPDPGGH</sequence>
<feature type="transmembrane region" description="Helical" evidence="2">
    <location>
        <begin position="68"/>
        <end position="87"/>
    </location>
</feature>
<name>A0A6G9YML2_9NOCA</name>
<gene>
    <name evidence="3" type="ORF">F5544_32975</name>
</gene>
<keyword evidence="4" id="KW-1185">Reference proteome</keyword>
<dbReference type="KEGG" id="nah:F5544_32975"/>
<reference evidence="3 4" key="1">
    <citation type="journal article" date="2019" name="ACS Chem. Biol.">
        <title>Identification and Mobilization of a Cryptic Antibiotic Biosynthesis Gene Locus from a Human-Pathogenic Nocardia Isolate.</title>
        <authorList>
            <person name="Herisse M."/>
            <person name="Ishida K."/>
            <person name="Porter J.L."/>
            <person name="Howden B."/>
            <person name="Hertweck C."/>
            <person name="Stinear T.P."/>
            <person name="Pidot S.J."/>
        </authorList>
    </citation>
    <scope>NUCLEOTIDE SEQUENCE [LARGE SCALE GENOMIC DNA]</scope>
    <source>
        <strain evidence="3 4">AUSMDU00012717</strain>
    </source>
</reference>
<evidence type="ECO:0000256" key="2">
    <source>
        <dbReference type="SAM" id="Phobius"/>
    </source>
</evidence>
<evidence type="ECO:0000256" key="1">
    <source>
        <dbReference type="SAM" id="MobiDB-lite"/>
    </source>
</evidence>
<organism evidence="3 4">
    <name type="scientific">Nocardia arthritidis</name>
    <dbReference type="NCBI Taxonomy" id="228602"/>
    <lineage>
        <taxon>Bacteria</taxon>
        <taxon>Bacillati</taxon>
        <taxon>Actinomycetota</taxon>
        <taxon>Actinomycetes</taxon>
        <taxon>Mycobacteriales</taxon>
        <taxon>Nocardiaceae</taxon>
        <taxon>Nocardia</taxon>
    </lineage>
</organism>
<accession>A0A6G9YML2</accession>
<feature type="compositionally biased region" description="Basic and acidic residues" evidence="1">
    <location>
        <begin position="41"/>
        <end position="53"/>
    </location>
</feature>
<dbReference type="EMBL" id="CP046172">
    <property type="protein sequence ID" value="QIS14432.1"/>
    <property type="molecule type" value="Genomic_DNA"/>
</dbReference>
<keyword evidence="2" id="KW-1133">Transmembrane helix</keyword>